<name>C2G337_SPHSI</name>
<sequence>MNYNIVMGTDNKTLNPLVQQIYQKIYPNIFKGSKDIVTELFLAVSYDINESPVIDLSQSVQLKKEDFQSHYISELSEEELFLDAHEETLILDMLSKATFQAYFPNINLKLKLKDTSLLNINIKVSAKVNIQTSIEGKQNYLSANILTADLKIKDAEDYKEYIDELKKHILPLLIHVLNKDLLDKIKLPALTFKDVTISLPIPVVEKTFVTAYSCIGAIQPDTYTSLNWPAEIVFAGIDSHAIETMAAIPFPLKKEKEFSWKIISGHVLAQVFNPRAFVIQTDGSIEGKIDAELLAQLTLKKGFFKISFGPHGKATIKATFKPVVHNGRLLLTVKDLNIPKLDIDFGIAKWAEYLLKPLSFGLSLALNEIFLPLVSAILRQVEIPIMHFPTISFEIKGITFNIDVIEAKTSKLDKLLLISGIPSVR</sequence>
<dbReference type="Proteomes" id="UP000006241">
    <property type="component" value="Unassembled WGS sequence"/>
</dbReference>
<proteinExistence type="predicted"/>
<evidence type="ECO:0000313" key="1">
    <source>
        <dbReference type="EMBL" id="EEI90406.1"/>
    </source>
</evidence>
<dbReference type="AlphaFoldDB" id="C2G337"/>
<organism evidence="1 2">
    <name type="scientific">Sphingobacterium spiritivorum ATCC 33300</name>
    <dbReference type="NCBI Taxonomy" id="525372"/>
    <lineage>
        <taxon>Bacteria</taxon>
        <taxon>Pseudomonadati</taxon>
        <taxon>Bacteroidota</taxon>
        <taxon>Sphingobacteriia</taxon>
        <taxon>Sphingobacteriales</taxon>
        <taxon>Sphingobacteriaceae</taxon>
        <taxon>Sphingobacterium</taxon>
    </lineage>
</organism>
<reference evidence="1 2" key="1">
    <citation type="submission" date="2009-01" db="EMBL/GenBank/DDBJ databases">
        <authorList>
            <person name="Qin X."/>
            <person name="Bachman B."/>
            <person name="Battles P."/>
            <person name="Bell A."/>
            <person name="Bess C."/>
            <person name="Bickham C."/>
            <person name="Chaboub L."/>
            <person name="Chen D."/>
            <person name="Coyle M."/>
            <person name="Deiros D.R."/>
            <person name="Dinh H."/>
            <person name="Forbes L."/>
            <person name="Fowler G."/>
            <person name="Francisco L."/>
            <person name="Fu Q."/>
            <person name="Gubbala S."/>
            <person name="Hale W."/>
            <person name="Han Y."/>
            <person name="Hemphill L."/>
            <person name="Highlander S.K."/>
            <person name="Hirani K."/>
            <person name="Hogues M."/>
            <person name="Jackson L."/>
            <person name="Jakkamsetti A."/>
            <person name="Javaid M."/>
            <person name="Jiang H."/>
            <person name="Korchina V."/>
            <person name="Kovar C."/>
            <person name="Lara F."/>
            <person name="Lee S."/>
            <person name="Mata R."/>
            <person name="Mathew T."/>
            <person name="Moen C."/>
            <person name="Morales K."/>
            <person name="Munidasa M."/>
            <person name="Nazareth L."/>
            <person name="Ngo R."/>
            <person name="Nguyen L."/>
            <person name="Okwuonu G."/>
            <person name="Ongeri F."/>
            <person name="Patil S."/>
            <person name="Petrosino J."/>
            <person name="Pham C."/>
            <person name="Pham P."/>
            <person name="Pu L.-L."/>
            <person name="Puazo M."/>
            <person name="Raj R."/>
            <person name="Reid J."/>
            <person name="Rouhana J."/>
            <person name="Saada N."/>
            <person name="Shang Y."/>
            <person name="Simmons D."/>
            <person name="Thornton R."/>
            <person name="Warren J."/>
            <person name="Weissenberger G."/>
            <person name="Zhang J."/>
            <person name="Zhang L."/>
            <person name="Zhou C."/>
            <person name="Zhu D."/>
            <person name="Muzny D."/>
            <person name="Worley K."/>
            <person name="Gibbs R."/>
        </authorList>
    </citation>
    <scope>NUCLEOTIDE SEQUENCE [LARGE SCALE GENOMIC DNA]</scope>
    <source>
        <strain evidence="1 2">ATCC 33300</strain>
    </source>
</reference>
<dbReference type="RefSeq" id="WP_003003168.1">
    <property type="nucleotide sequence ID" value="NZ_GG668630.1"/>
</dbReference>
<gene>
    <name evidence="1" type="ORF">HMPREF0765_3993</name>
</gene>
<comment type="caution">
    <text evidence="1">The sequence shown here is derived from an EMBL/GenBank/DDBJ whole genome shotgun (WGS) entry which is preliminary data.</text>
</comment>
<evidence type="ECO:0000313" key="2">
    <source>
        <dbReference type="Proteomes" id="UP000006241"/>
    </source>
</evidence>
<protein>
    <recommendedName>
        <fullName evidence="3">Lipid-binding serum glycoprotein C-terminal domain-containing protein</fullName>
    </recommendedName>
</protein>
<dbReference type="EMBL" id="ACHB01000091">
    <property type="protein sequence ID" value="EEI90406.1"/>
    <property type="molecule type" value="Genomic_DNA"/>
</dbReference>
<evidence type="ECO:0008006" key="3">
    <source>
        <dbReference type="Google" id="ProtNLM"/>
    </source>
</evidence>
<dbReference type="HOGENOM" id="CLU_645426_0_0_10"/>
<accession>C2G337</accession>